<keyword evidence="2" id="KW-1185">Reference proteome</keyword>
<dbReference type="InterPro" id="IPR032710">
    <property type="entry name" value="NTF2-like_dom_sf"/>
</dbReference>
<name>A0ABT0K0K8_9ACTN</name>
<proteinExistence type="predicted"/>
<dbReference type="PANTHER" id="PTHR38436">
    <property type="entry name" value="POLYKETIDE CYCLASE SNOAL-LIKE DOMAIN"/>
    <property type="match status" value="1"/>
</dbReference>
<dbReference type="PANTHER" id="PTHR38436:SF1">
    <property type="entry name" value="ESTER CYCLASE"/>
    <property type="match status" value="1"/>
</dbReference>
<dbReference type="Pfam" id="PF07366">
    <property type="entry name" value="SnoaL"/>
    <property type="match status" value="1"/>
</dbReference>
<dbReference type="EMBL" id="JALKFT010000016">
    <property type="protein sequence ID" value="MCK9877321.1"/>
    <property type="molecule type" value="Genomic_DNA"/>
</dbReference>
<evidence type="ECO:0000313" key="2">
    <source>
        <dbReference type="Proteomes" id="UP001201873"/>
    </source>
</evidence>
<dbReference type="SUPFAM" id="SSF54427">
    <property type="entry name" value="NTF2-like"/>
    <property type="match status" value="1"/>
</dbReference>
<protein>
    <submittedName>
        <fullName evidence="1">Ester cyclase</fullName>
    </submittedName>
</protein>
<organism evidence="1 2">
    <name type="scientific">Frankia umida</name>
    <dbReference type="NCBI Taxonomy" id="573489"/>
    <lineage>
        <taxon>Bacteria</taxon>
        <taxon>Bacillati</taxon>
        <taxon>Actinomycetota</taxon>
        <taxon>Actinomycetes</taxon>
        <taxon>Frankiales</taxon>
        <taxon>Frankiaceae</taxon>
        <taxon>Frankia</taxon>
    </lineage>
</organism>
<reference evidence="1 2" key="1">
    <citation type="submission" date="2022-04" db="EMBL/GenBank/DDBJ databases">
        <title>Genome diversity in the genus Frankia.</title>
        <authorList>
            <person name="Carlos-Shanley C."/>
            <person name="Hahn D."/>
        </authorList>
    </citation>
    <scope>NUCLEOTIDE SEQUENCE [LARGE SCALE GENOMIC DNA]</scope>
    <source>
        <strain evidence="1 2">Ag45/Mut15</strain>
    </source>
</reference>
<comment type="caution">
    <text evidence="1">The sequence shown here is derived from an EMBL/GenBank/DDBJ whole genome shotgun (WGS) entry which is preliminary data.</text>
</comment>
<evidence type="ECO:0000313" key="1">
    <source>
        <dbReference type="EMBL" id="MCK9877321.1"/>
    </source>
</evidence>
<dbReference type="RefSeq" id="WP_248825582.1">
    <property type="nucleotide sequence ID" value="NZ_JALKFT010000016.1"/>
</dbReference>
<dbReference type="Gene3D" id="3.10.450.50">
    <property type="match status" value="1"/>
</dbReference>
<accession>A0ABT0K0K8</accession>
<dbReference type="InterPro" id="IPR009959">
    <property type="entry name" value="Cyclase_SnoaL-like"/>
</dbReference>
<sequence length="209" mass="22594">MPTTTDTTTTATATVPAVVRPVVVRAARPTASGLDRDTLADVAVRNIGAMVDGDLDDFVALTHPRAVNREAQAEPPATRGLGPEAFLATAHWLRAAFSDLSFTIEEIVVEGDLVVTHGTMSGRHTGDFVIWTPSGEVERAFAPTGRSFTVHHAHFQRIRDGLVIEHWAVRDDQAMALQAGWIPPTPRYLLRCALATRAARRATRSAPTV</sequence>
<dbReference type="Proteomes" id="UP001201873">
    <property type="component" value="Unassembled WGS sequence"/>
</dbReference>
<gene>
    <name evidence="1" type="ORF">MXD59_16315</name>
</gene>